<evidence type="ECO:0000256" key="4">
    <source>
        <dbReference type="ARBA" id="ARBA00022989"/>
    </source>
</evidence>
<dbReference type="Pfam" id="PF13515">
    <property type="entry name" value="FUSC_2"/>
    <property type="match status" value="1"/>
</dbReference>
<dbReference type="EMBL" id="BORU01000004">
    <property type="protein sequence ID" value="GIO57325.1"/>
    <property type="molecule type" value="Genomic_DNA"/>
</dbReference>
<keyword evidence="3 7" id="KW-0812">Transmembrane</keyword>
<evidence type="ECO:0000256" key="7">
    <source>
        <dbReference type="SAM" id="Phobius"/>
    </source>
</evidence>
<evidence type="ECO:0000256" key="2">
    <source>
        <dbReference type="ARBA" id="ARBA00022475"/>
    </source>
</evidence>
<feature type="transmembrane region" description="Helical" evidence="7">
    <location>
        <begin position="58"/>
        <end position="76"/>
    </location>
</feature>
<gene>
    <name evidence="9" type="primary">yvaC_2</name>
    <name evidence="9" type="ORF">J21TS7_56430</name>
</gene>
<accession>A0ABQ4LLP6</accession>
<feature type="domain" description="Integral membrane bound transporter" evidence="8">
    <location>
        <begin position="367"/>
        <end position="493"/>
    </location>
</feature>
<dbReference type="InterPro" id="IPR049453">
    <property type="entry name" value="Memb_transporter_dom"/>
</dbReference>
<proteinExistence type="inferred from homology"/>
<keyword evidence="10" id="KW-1185">Reference proteome</keyword>
<dbReference type="PANTHER" id="PTHR30509:SF9">
    <property type="entry name" value="MULTIDRUG RESISTANCE PROTEIN MDTO"/>
    <property type="match status" value="1"/>
</dbReference>
<evidence type="ECO:0000256" key="3">
    <source>
        <dbReference type="ARBA" id="ARBA00022692"/>
    </source>
</evidence>
<feature type="transmembrane region" description="Helical" evidence="7">
    <location>
        <begin position="475"/>
        <end position="499"/>
    </location>
</feature>
<comment type="caution">
    <text evidence="9">The sequence shown here is derived from an EMBL/GenBank/DDBJ whole genome shotgun (WGS) entry which is preliminary data.</text>
</comment>
<reference evidence="9 10" key="1">
    <citation type="submission" date="2021-03" db="EMBL/GenBank/DDBJ databases">
        <title>Antimicrobial resistance genes in bacteria isolated from Japanese honey, and their potential for conferring macrolide and lincosamide resistance in the American foulbrood pathogen Paenibacillus larvae.</title>
        <authorList>
            <person name="Okamoto M."/>
            <person name="Kumagai M."/>
            <person name="Kanamori H."/>
            <person name="Takamatsu D."/>
        </authorList>
    </citation>
    <scope>NUCLEOTIDE SEQUENCE [LARGE SCALE GENOMIC DNA]</scope>
    <source>
        <strain evidence="9 10">J21TS7</strain>
    </source>
</reference>
<keyword evidence="4 7" id="KW-1133">Transmembrane helix</keyword>
<keyword evidence="2" id="KW-1003">Cell membrane</keyword>
<keyword evidence="5 7" id="KW-0472">Membrane</keyword>
<name>A0ABQ4LLP6_9BACL</name>
<dbReference type="Proteomes" id="UP000676601">
    <property type="component" value="Unassembled WGS sequence"/>
</dbReference>
<evidence type="ECO:0000259" key="8">
    <source>
        <dbReference type="Pfam" id="PF13515"/>
    </source>
</evidence>
<feature type="transmembrane region" description="Helical" evidence="7">
    <location>
        <begin position="159"/>
        <end position="179"/>
    </location>
</feature>
<comment type="similarity">
    <text evidence="6">Belongs to the YccS/YhfK family.</text>
</comment>
<evidence type="ECO:0000313" key="10">
    <source>
        <dbReference type="Proteomes" id="UP000676601"/>
    </source>
</evidence>
<sequence length="660" mass="70527">MNTMHTYPGVRAVHKGPAPGTVRDAFRIRRMPLQWFRGIGSAVAAGVPTLIGALTGHLDYGLCASIGGFAFLYVGSETYRQRAIKLACVALGLSLTFGLGSLSAATPWLMVLLFGLIGALAVFGFGAFQMAGPSAMFFILTFSVGTSLPYDLHALPLRTLLVLTGGAFAWMVGMSGWLLRPHGPETKAVAGAYRSLAAFVDAIGTDLYPEKRYQAAVQLRAADAAVSGGELRWRRNYGPTLRLMALTRKANEMFMAAVEISLDRQAAKVPEGTAASLLSIADRLQHPQQEMLQPKAAADIPNGHVRRLSGLLNEAAAICLGEDAGRGTAEEGTLPPSFSLRRLLSGALNPHSALLHTSLRYGIMIAVAAAVAYSLDLNRSYWVPLSCTAVMLGTTVLGTAHRAIQRTAGTVVGLFLGAFILSLRPEGIYIALIMAVLQFIIELIYLRNYALAVIFITPSSLLIAESSHPDMAVSFFISARLTDILIGSAIGIIGMLLLWRRASSSKLPRALAGVIRMEGKLLESILSSSPSSRVTTWTNELETALIRLRLLYDGALAESVGRRNQASSWWPALDAVQHIGYALITAAGNAQSHAAPDEASSDCSLFFEQMAQAAEQQLSPESANIPALSSIPVLQHELAGLHEALQIRDRTAQSPAIKSS</sequence>
<evidence type="ECO:0000256" key="5">
    <source>
        <dbReference type="ARBA" id="ARBA00023136"/>
    </source>
</evidence>
<organism evidence="9 10">
    <name type="scientific">Paenibacillus cineris</name>
    <dbReference type="NCBI Taxonomy" id="237530"/>
    <lineage>
        <taxon>Bacteria</taxon>
        <taxon>Bacillati</taxon>
        <taxon>Bacillota</taxon>
        <taxon>Bacilli</taxon>
        <taxon>Bacillales</taxon>
        <taxon>Paenibacillaceae</taxon>
        <taxon>Paenibacillus</taxon>
    </lineage>
</organism>
<comment type="subcellular location">
    <subcellularLocation>
        <location evidence="1">Cell membrane</location>
        <topology evidence="1">Multi-pass membrane protein</topology>
    </subcellularLocation>
</comment>
<feature type="transmembrane region" description="Helical" evidence="7">
    <location>
        <begin position="451"/>
        <end position="469"/>
    </location>
</feature>
<feature type="transmembrane region" description="Helical" evidence="7">
    <location>
        <begin position="83"/>
        <end position="102"/>
    </location>
</feature>
<evidence type="ECO:0000313" key="9">
    <source>
        <dbReference type="EMBL" id="GIO57325.1"/>
    </source>
</evidence>
<evidence type="ECO:0000256" key="1">
    <source>
        <dbReference type="ARBA" id="ARBA00004651"/>
    </source>
</evidence>
<feature type="transmembrane region" description="Helical" evidence="7">
    <location>
        <begin position="381"/>
        <end position="400"/>
    </location>
</feature>
<feature type="transmembrane region" description="Helical" evidence="7">
    <location>
        <begin position="35"/>
        <end position="52"/>
    </location>
</feature>
<evidence type="ECO:0000256" key="6">
    <source>
        <dbReference type="ARBA" id="ARBA00043993"/>
    </source>
</evidence>
<protein>
    <submittedName>
        <fullName evidence="9">Membrane protein YvaC</fullName>
    </submittedName>
</protein>
<dbReference type="PANTHER" id="PTHR30509">
    <property type="entry name" value="P-HYDROXYBENZOIC ACID EFFLUX PUMP SUBUNIT-RELATED"/>
    <property type="match status" value="1"/>
</dbReference>
<feature type="transmembrane region" description="Helical" evidence="7">
    <location>
        <begin position="358"/>
        <end position="375"/>
    </location>
</feature>